<dbReference type="InterPro" id="IPR050291">
    <property type="entry name" value="CDF_Transporter"/>
</dbReference>
<evidence type="ECO:0000256" key="2">
    <source>
        <dbReference type="ARBA" id="ARBA00008114"/>
    </source>
</evidence>
<dbReference type="InterPro" id="IPR058533">
    <property type="entry name" value="Cation_efflux_TM"/>
</dbReference>
<evidence type="ECO:0000256" key="7">
    <source>
        <dbReference type="SAM" id="Phobius"/>
    </source>
</evidence>
<dbReference type="eggNOG" id="COG0053">
    <property type="taxonomic scope" value="Bacteria"/>
</dbReference>
<evidence type="ECO:0000259" key="9">
    <source>
        <dbReference type="Pfam" id="PF16916"/>
    </source>
</evidence>
<sequence>MENKRYKELKAAERGAWISILAYIVLAFAKFFIGLYANSQALRADGLNNFTDVIASLSVLIGLKLARKPKDENHRYGHWKFENIASMVTSFIMLMVGIEVLYSSFEKIVNNSFTPPNPLSAFIGIGSAIVMIFVYIYNKRLAQKVNSQALMAAAKDNLSDAYTSIGTAIAIGASYIHFYVLDTIAAFVIGVIIIKTAVEIFKESSFTLSDGFPEEELEKYKQYILKIPGVKGVPVLRGRNYGASIFLDVVIYVDPHLSVKESHLITENIEQQLSEKFEIFDTDVHVEPAPDK</sequence>
<dbReference type="PANTHER" id="PTHR43840">
    <property type="entry name" value="MITOCHONDRIAL METAL TRANSPORTER 1-RELATED"/>
    <property type="match status" value="1"/>
</dbReference>
<evidence type="ECO:0000256" key="4">
    <source>
        <dbReference type="ARBA" id="ARBA00022692"/>
    </source>
</evidence>
<dbReference type="SUPFAM" id="SSF160240">
    <property type="entry name" value="Cation efflux protein cytoplasmic domain-like"/>
    <property type="match status" value="1"/>
</dbReference>
<feature type="transmembrane region" description="Helical" evidence="7">
    <location>
        <begin position="184"/>
        <end position="201"/>
    </location>
</feature>
<dbReference type="GO" id="GO:0008324">
    <property type="term" value="F:monoatomic cation transmembrane transporter activity"/>
    <property type="evidence" value="ECO:0007669"/>
    <property type="project" value="InterPro"/>
</dbReference>
<name>K2QC96_9LACT</name>
<evidence type="ECO:0000313" key="10">
    <source>
        <dbReference type="EMBL" id="EKF51062.1"/>
    </source>
</evidence>
<feature type="transmembrane region" description="Helical" evidence="7">
    <location>
        <begin position="117"/>
        <end position="137"/>
    </location>
</feature>
<comment type="similarity">
    <text evidence="2">Belongs to the cation diffusion facilitator (CDF) transporter (TC 2.A.4) family.</text>
</comment>
<feature type="transmembrane region" description="Helical" evidence="7">
    <location>
        <begin position="20"/>
        <end position="37"/>
    </location>
</feature>
<dbReference type="RefSeq" id="WP_004260237.1">
    <property type="nucleotide sequence ID" value="NZ_AMQS01000023.1"/>
</dbReference>
<evidence type="ECO:0000256" key="6">
    <source>
        <dbReference type="ARBA" id="ARBA00023136"/>
    </source>
</evidence>
<gene>
    <name evidence="10" type="ORF">C426_1505</name>
</gene>
<evidence type="ECO:0000256" key="3">
    <source>
        <dbReference type="ARBA" id="ARBA00022448"/>
    </source>
</evidence>
<dbReference type="NCBIfam" id="TIGR01297">
    <property type="entry name" value="CDF"/>
    <property type="match status" value="1"/>
</dbReference>
<feature type="transmembrane region" description="Helical" evidence="7">
    <location>
        <begin position="158"/>
        <end position="178"/>
    </location>
</feature>
<evidence type="ECO:0000313" key="11">
    <source>
        <dbReference type="Proteomes" id="UP000006787"/>
    </source>
</evidence>
<dbReference type="GO" id="GO:0016020">
    <property type="term" value="C:membrane"/>
    <property type="evidence" value="ECO:0007669"/>
    <property type="project" value="UniProtKB-SubCell"/>
</dbReference>
<keyword evidence="3" id="KW-0813">Transport</keyword>
<dbReference type="InterPro" id="IPR027469">
    <property type="entry name" value="Cation_efflux_TMD_sf"/>
</dbReference>
<keyword evidence="4 7" id="KW-0812">Transmembrane</keyword>
<dbReference type="InterPro" id="IPR027470">
    <property type="entry name" value="Cation_efflux_CTD"/>
</dbReference>
<dbReference type="Proteomes" id="UP000006787">
    <property type="component" value="Unassembled WGS sequence"/>
</dbReference>
<feature type="transmembrane region" description="Helical" evidence="7">
    <location>
        <begin position="87"/>
        <end position="105"/>
    </location>
</feature>
<dbReference type="PANTHER" id="PTHR43840:SF50">
    <property type="entry name" value="MANGANESE EFFLUX SYSTEM PROTEIN MNES"/>
    <property type="match status" value="1"/>
</dbReference>
<evidence type="ECO:0000256" key="5">
    <source>
        <dbReference type="ARBA" id="ARBA00022989"/>
    </source>
</evidence>
<dbReference type="PATRIC" id="fig|1231377.3.peg.1497"/>
<dbReference type="InterPro" id="IPR002524">
    <property type="entry name" value="Cation_efflux"/>
</dbReference>
<accession>K2QC96</accession>
<dbReference type="SUPFAM" id="SSF161111">
    <property type="entry name" value="Cation efflux protein transmembrane domain-like"/>
    <property type="match status" value="1"/>
</dbReference>
<keyword evidence="5 7" id="KW-1133">Transmembrane helix</keyword>
<dbReference type="Pfam" id="PF16916">
    <property type="entry name" value="ZT_dimer"/>
    <property type="match status" value="1"/>
</dbReference>
<dbReference type="InterPro" id="IPR036837">
    <property type="entry name" value="Cation_efflux_CTD_sf"/>
</dbReference>
<comment type="subcellular location">
    <subcellularLocation>
        <location evidence="1">Membrane</location>
        <topology evidence="1">Multi-pass membrane protein</topology>
    </subcellularLocation>
</comment>
<organism evidence="10 11">
    <name type="scientific">Lactococcus garvieae DCC43</name>
    <dbReference type="NCBI Taxonomy" id="1231377"/>
    <lineage>
        <taxon>Bacteria</taxon>
        <taxon>Bacillati</taxon>
        <taxon>Bacillota</taxon>
        <taxon>Bacilli</taxon>
        <taxon>Lactobacillales</taxon>
        <taxon>Streptococcaceae</taxon>
        <taxon>Lactococcus</taxon>
    </lineage>
</organism>
<dbReference type="Pfam" id="PF01545">
    <property type="entry name" value="Cation_efflux"/>
    <property type="match status" value="1"/>
</dbReference>
<evidence type="ECO:0000256" key="1">
    <source>
        <dbReference type="ARBA" id="ARBA00004141"/>
    </source>
</evidence>
<dbReference type="Gene3D" id="1.20.1510.10">
    <property type="entry name" value="Cation efflux protein transmembrane domain"/>
    <property type="match status" value="1"/>
</dbReference>
<keyword evidence="6 7" id="KW-0472">Membrane</keyword>
<dbReference type="EMBL" id="AMQS01000023">
    <property type="protein sequence ID" value="EKF51062.1"/>
    <property type="molecule type" value="Genomic_DNA"/>
</dbReference>
<feature type="domain" description="Cation efflux protein transmembrane" evidence="8">
    <location>
        <begin position="17"/>
        <end position="208"/>
    </location>
</feature>
<protein>
    <submittedName>
        <fullName evidence="10">Cobalt-zinc-cadmium resistance protein</fullName>
    </submittedName>
</protein>
<dbReference type="FunFam" id="1.20.1510.10:FF:000006">
    <property type="entry name" value="Divalent cation efflux transporter"/>
    <property type="match status" value="1"/>
</dbReference>
<proteinExistence type="inferred from homology"/>
<reference evidence="10 11" key="1">
    <citation type="journal article" date="2012" name="J. Bacteriol.">
        <title>Genome Sequence of the Bacteriocin-Producing Strain Lactococcus garvieae DCC43.</title>
        <authorList>
            <person name="Gabrielsen C."/>
            <person name="Brede D.A."/>
            <person name="Hernandez P.E."/>
            <person name="Nes I.F."/>
            <person name="Diep D.B."/>
        </authorList>
    </citation>
    <scope>NUCLEOTIDE SEQUENCE [LARGE SCALE GENOMIC DNA]</scope>
    <source>
        <strain evidence="10 11">DCC43</strain>
    </source>
</reference>
<dbReference type="Gene3D" id="3.30.70.1350">
    <property type="entry name" value="Cation efflux protein, cytoplasmic domain"/>
    <property type="match status" value="1"/>
</dbReference>
<evidence type="ECO:0000259" key="8">
    <source>
        <dbReference type="Pfam" id="PF01545"/>
    </source>
</evidence>
<feature type="domain" description="Cation efflux protein cytoplasmic" evidence="9">
    <location>
        <begin position="213"/>
        <end position="288"/>
    </location>
</feature>
<comment type="caution">
    <text evidence="10">The sequence shown here is derived from an EMBL/GenBank/DDBJ whole genome shotgun (WGS) entry which is preliminary data.</text>
</comment>
<dbReference type="AlphaFoldDB" id="K2QC96"/>